<dbReference type="Proteomes" id="UP000009071">
    <property type="component" value="Chromosome"/>
</dbReference>
<dbReference type="AlphaFoldDB" id="C4XRL9"/>
<organism evidence="1 2">
    <name type="scientific">Solidesulfovibrio magneticus (strain ATCC 700980 / DSM 13731 / RS-1)</name>
    <name type="common">Desulfovibrio magneticus</name>
    <dbReference type="NCBI Taxonomy" id="573370"/>
    <lineage>
        <taxon>Bacteria</taxon>
        <taxon>Pseudomonadati</taxon>
        <taxon>Thermodesulfobacteriota</taxon>
        <taxon>Desulfovibrionia</taxon>
        <taxon>Desulfovibrionales</taxon>
        <taxon>Desulfovibrionaceae</taxon>
        <taxon>Solidesulfovibrio</taxon>
    </lineage>
</organism>
<dbReference type="HOGENOM" id="CLU_1892868_0_0_7"/>
<accession>C4XRL9</accession>
<sequence>MRLSLKCVQQGVFMSRLIPLVLAVLLLAGCAGKAAQRPELAGAPTVYADVVSPPNPVLVGCFMRSRPSEYTRPNSYRYCLVEKKGKWAVYYDWRDGKSGEEHKGWMAFTIDGDKLISGTEPSSYVVKDGAVWHSYGGRDTLHRMLPD</sequence>
<proteinExistence type="predicted"/>
<dbReference type="EMBL" id="AP010904">
    <property type="protein sequence ID" value="BAH77935.1"/>
    <property type="molecule type" value="Genomic_DNA"/>
</dbReference>
<evidence type="ECO:0000313" key="1">
    <source>
        <dbReference type="EMBL" id="BAH77935.1"/>
    </source>
</evidence>
<gene>
    <name evidence="1" type="ordered locus">DMR_44440</name>
</gene>
<evidence type="ECO:0000313" key="2">
    <source>
        <dbReference type="Proteomes" id="UP000009071"/>
    </source>
</evidence>
<dbReference type="PROSITE" id="PS51257">
    <property type="entry name" value="PROKAR_LIPOPROTEIN"/>
    <property type="match status" value="1"/>
</dbReference>
<reference evidence="1 2" key="1">
    <citation type="journal article" date="2009" name="Genome Res.">
        <title>Whole genome sequence of Desulfovibrio magneticus strain RS-1 revealed common gene clusters in magnetotactic bacteria.</title>
        <authorList>
            <person name="Nakazawa H."/>
            <person name="Arakaki A."/>
            <person name="Narita-Yamada S."/>
            <person name="Yashiro I."/>
            <person name="Jinno K."/>
            <person name="Aoki N."/>
            <person name="Tsuruyama A."/>
            <person name="Okamura Y."/>
            <person name="Tanikawa S."/>
            <person name="Fujita N."/>
            <person name="Takeyama H."/>
            <person name="Matsunaga T."/>
        </authorList>
    </citation>
    <scope>NUCLEOTIDE SEQUENCE [LARGE SCALE GENOMIC DNA]</scope>
    <source>
        <strain evidence="2">ATCC 700980 / DSM 13731 / RS-1</strain>
    </source>
</reference>
<evidence type="ECO:0008006" key="3">
    <source>
        <dbReference type="Google" id="ProtNLM"/>
    </source>
</evidence>
<name>C4XRL9_SOLM1</name>
<protein>
    <recommendedName>
        <fullName evidence="3">Lipoprotein</fullName>
    </recommendedName>
</protein>
<dbReference type="KEGG" id="dma:DMR_44440"/>
<dbReference type="eggNOG" id="ENOG50317WA">
    <property type="taxonomic scope" value="Bacteria"/>
</dbReference>
<keyword evidence="2" id="KW-1185">Reference proteome</keyword>